<keyword evidence="3" id="KW-1185">Reference proteome</keyword>
<dbReference type="RefSeq" id="WP_116393122.1">
    <property type="nucleotide sequence ID" value="NZ_QUQO01000002.1"/>
</dbReference>
<dbReference type="InterPro" id="IPR027417">
    <property type="entry name" value="P-loop_NTPase"/>
</dbReference>
<keyword evidence="2" id="KW-0540">Nuclease</keyword>
<gene>
    <name evidence="2" type="ORF">DX908_14030</name>
</gene>
<accession>A0A371R7H7</accession>
<dbReference type="AlphaFoldDB" id="A0A371R7H7"/>
<evidence type="ECO:0000313" key="3">
    <source>
        <dbReference type="Proteomes" id="UP000264589"/>
    </source>
</evidence>
<dbReference type="InParanoid" id="A0A371R7H7"/>
<dbReference type="OrthoDB" id="9804145at2"/>
<dbReference type="Gene3D" id="3.40.50.300">
    <property type="entry name" value="P-loop containing nucleotide triphosphate hydrolases"/>
    <property type="match status" value="1"/>
</dbReference>
<sequence length="1095" mass="123958">MAKAKKPKQLPFGHKLVLNQWIVSLFGYDPLLQHKRGHKSLKPFKPFADMLATKADGLDADNLHRFYKHLDLELQDGAAITKANLLRYEQNIVSHTLAINEKRARPIVWKYYQWLSLLFAEIYLDRYFADIHALRRDLNAYVKTFNAYWEGEGYETGITPFTLDELNKVCLQNATGSGKTLLMHVNFLQFRHYAGKSALKDDLTRTILITPNEGLSRQHAGELKASGILAERLMTDSGDLLSTGRNGLRQMDFTEVTKLGEQDGPNTIAVRNLGDQNLLLVDEAHRGMGSTEERGWFANRAKLAERGFVFEYSATFKEATTAANNSAITAAYAKSVLFDYSYRYFYEDGYGKDYRIFNLPKDKESPAARLAVEFSYLTACLLAYYQQLRLYEDKKVAFADYNIEKPLWVFVGASVTGGKKTKIEEGTISDVGKIIAFLARFLSDSSAAENEIQNIISGNGEKTGLLDAGGNDIFSGGFAYLNTLMTSEGLTARDLLKDIHQRVFQSSAGGQLAMARIKGDDNEIMLRVGQSETPFGLINVGDASGLSSHIADRYFENVTVLDSEFSDTLFGQINESSSPLNLLIGSKRFVEGWDCWRVSTLGLMHVGKSEGSQIIQLFGRGVRLKGHDWSLQRSGFSTPSHQPDFIQYAETLNVFGVEADFMERFRAFLEEEELPSNDKKEVFQIPLNVTYDFGQNLMVLRPRRKKANGKEYDFKRDAAVPMFGEVPDKLREKIIAIDWYPRIQSLESRRGDTIGLKNEQTFSSLHAAFLDEHDLFFRLERFKRERTWHNFNIQKDQLKPLLADASWYKIIVPSGRMTFDDPSNIALWQEMAAELLQKYAEEYYNYRKAAFIEPRLELRPIEADDPNIPSAEFYQLIVDADENTLIAHIQNLSAEINAGTPGLLTSGDLKGCLLAQHLYEPILHVRKGGKIQVTPVSLNESEIQFVEDLVIYLDTEQKSLKHDGTEVFLLRNESRGRGMGFFEAGNFYPDFLLWLVNGKKQSIAFIEPHGLQHEGPGHKKISFHETIKEIEDRLGNANVSLSSFVITPTRHAKLNWGLTVDQLNEMNVYFMEEQAEDYIGHIFDHLLSSGVLAAA</sequence>
<comment type="caution">
    <text evidence="2">The sequence shown here is derived from an EMBL/GenBank/DDBJ whole genome shotgun (WGS) entry which is preliminary data.</text>
</comment>
<dbReference type="Pfam" id="PF00270">
    <property type="entry name" value="DEAD"/>
    <property type="match status" value="1"/>
</dbReference>
<organism evidence="2 3">
    <name type="scientific">Parvularcula marina</name>
    <dbReference type="NCBI Taxonomy" id="2292771"/>
    <lineage>
        <taxon>Bacteria</taxon>
        <taxon>Pseudomonadati</taxon>
        <taxon>Pseudomonadota</taxon>
        <taxon>Alphaproteobacteria</taxon>
        <taxon>Parvularculales</taxon>
        <taxon>Parvularculaceae</taxon>
        <taxon>Parvularcula</taxon>
    </lineage>
</organism>
<protein>
    <submittedName>
        <fullName evidence="2">Restriction endonuclease subunit R</fullName>
    </submittedName>
</protein>
<dbReference type="GO" id="GO:0004519">
    <property type="term" value="F:endonuclease activity"/>
    <property type="evidence" value="ECO:0007669"/>
    <property type="project" value="UniProtKB-KW"/>
</dbReference>
<dbReference type="InterPro" id="IPR011545">
    <property type="entry name" value="DEAD/DEAH_box_helicase_dom"/>
</dbReference>
<dbReference type="GO" id="GO:0003676">
    <property type="term" value="F:nucleic acid binding"/>
    <property type="evidence" value="ECO:0007669"/>
    <property type="project" value="InterPro"/>
</dbReference>
<reference evidence="2 3" key="1">
    <citation type="submission" date="2018-08" db="EMBL/GenBank/DDBJ databases">
        <title>Parvularcula sp. SM1705, isolated from surface water of the South Sea China.</title>
        <authorList>
            <person name="Sun L."/>
        </authorList>
    </citation>
    <scope>NUCLEOTIDE SEQUENCE [LARGE SCALE GENOMIC DNA]</scope>
    <source>
        <strain evidence="2 3">SM1705</strain>
    </source>
</reference>
<evidence type="ECO:0000313" key="2">
    <source>
        <dbReference type="EMBL" id="RFB01406.1"/>
    </source>
</evidence>
<name>A0A371R7H7_9PROT</name>
<proteinExistence type="predicted"/>
<feature type="domain" description="DEAD/DEAH-box helicase" evidence="1">
    <location>
        <begin position="167"/>
        <end position="318"/>
    </location>
</feature>
<evidence type="ECO:0000259" key="1">
    <source>
        <dbReference type="Pfam" id="PF00270"/>
    </source>
</evidence>
<dbReference type="GO" id="GO:0005524">
    <property type="term" value="F:ATP binding"/>
    <property type="evidence" value="ECO:0007669"/>
    <property type="project" value="InterPro"/>
</dbReference>
<dbReference type="SUPFAM" id="SSF52540">
    <property type="entry name" value="P-loop containing nucleoside triphosphate hydrolases"/>
    <property type="match status" value="1"/>
</dbReference>
<dbReference type="EMBL" id="QUQO01000002">
    <property type="protein sequence ID" value="RFB01406.1"/>
    <property type="molecule type" value="Genomic_DNA"/>
</dbReference>
<dbReference type="Proteomes" id="UP000264589">
    <property type="component" value="Unassembled WGS sequence"/>
</dbReference>
<keyword evidence="2" id="KW-0255">Endonuclease</keyword>
<keyword evidence="2" id="KW-0378">Hydrolase</keyword>